<keyword evidence="2" id="KW-1185">Reference proteome</keyword>
<reference evidence="1" key="1">
    <citation type="submission" date="2022-03" db="EMBL/GenBank/DDBJ databases">
        <authorList>
            <person name="Lindestad O."/>
        </authorList>
    </citation>
    <scope>NUCLEOTIDE SEQUENCE</scope>
</reference>
<dbReference type="Proteomes" id="UP000838756">
    <property type="component" value="Unassembled WGS sequence"/>
</dbReference>
<gene>
    <name evidence="1" type="primary">jg6147</name>
    <name evidence="1" type="ORF">PAEG_LOCUS12429</name>
</gene>
<organism evidence="1 2">
    <name type="scientific">Pararge aegeria aegeria</name>
    <dbReference type="NCBI Taxonomy" id="348720"/>
    <lineage>
        <taxon>Eukaryota</taxon>
        <taxon>Metazoa</taxon>
        <taxon>Ecdysozoa</taxon>
        <taxon>Arthropoda</taxon>
        <taxon>Hexapoda</taxon>
        <taxon>Insecta</taxon>
        <taxon>Pterygota</taxon>
        <taxon>Neoptera</taxon>
        <taxon>Endopterygota</taxon>
        <taxon>Lepidoptera</taxon>
        <taxon>Glossata</taxon>
        <taxon>Ditrysia</taxon>
        <taxon>Papilionoidea</taxon>
        <taxon>Nymphalidae</taxon>
        <taxon>Satyrinae</taxon>
        <taxon>Satyrini</taxon>
        <taxon>Parargina</taxon>
        <taxon>Pararge</taxon>
    </lineage>
</organism>
<protein>
    <submittedName>
        <fullName evidence="1">Jg6147 protein</fullName>
    </submittedName>
</protein>
<comment type="caution">
    <text evidence="1">The sequence shown here is derived from an EMBL/GenBank/DDBJ whole genome shotgun (WGS) entry which is preliminary data.</text>
</comment>
<dbReference type="EMBL" id="CAKXAJ010025077">
    <property type="protein sequence ID" value="CAH2234675.1"/>
    <property type="molecule type" value="Genomic_DNA"/>
</dbReference>
<proteinExistence type="predicted"/>
<name>A0A8S4RD38_9NEOP</name>
<evidence type="ECO:0000313" key="1">
    <source>
        <dbReference type="EMBL" id="CAH2234675.1"/>
    </source>
</evidence>
<sequence length="118" mass="13885">MERTMVGVYVYDQIRNDEVLSCMLHGRAFLWDATYVDTLASSHIRDHQDWEYKDREPQLRWLKTVKGVSMVMTYLFRWTWSQKKNLVRHYTAVGCLIDRKAGSFLARSISPAVLLAEL</sequence>
<dbReference type="AlphaFoldDB" id="A0A8S4RD38"/>
<accession>A0A8S4RD38</accession>
<evidence type="ECO:0000313" key="2">
    <source>
        <dbReference type="Proteomes" id="UP000838756"/>
    </source>
</evidence>